<dbReference type="HOGENOM" id="CLU_2839599_0_0_4"/>
<gene>
    <name evidence="1" type="ordered locus">CAP2UW1_4191</name>
</gene>
<accession>C7RPD6</accession>
<dbReference type="EMBL" id="CP001715">
    <property type="protein sequence ID" value="ACV37433.1"/>
    <property type="molecule type" value="Genomic_DNA"/>
</dbReference>
<name>C7RPD6_ACCRE</name>
<proteinExistence type="predicted"/>
<dbReference type="AlphaFoldDB" id="C7RPD6"/>
<evidence type="ECO:0000313" key="1">
    <source>
        <dbReference type="EMBL" id="ACV37433.1"/>
    </source>
</evidence>
<reference evidence="1" key="1">
    <citation type="submission" date="2009-08" db="EMBL/GenBank/DDBJ databases">
        <authorList>
            <consortium name="US DOE Joint Genome Institute"/>
            <person name="Lucas S."/>
            <person name="Copeland A."/>
            <person name="Lapidus A."/>
            <person name="Glavina del Rio T."/>
            <person name="Dalin E."/>
            <person name="Tice H."/>
            <person name="Bruce D."/>
            <person name="Barry K."/>
            <person name="Pitluck S."/>
            <person name="Lowry S."/>
            <person name="Larimer F."/>
            <person name="Land M."/>
            <person name="Hauser L."/>
            <person name="Kyrpides N."/>
            <person name="Ivanova N."/>
            <person name="McMahon K.D."/>
            <person name="Hugenholtz P."/>
        </authorList>
    </citation>
    <scope>NUCLEOTIDE SEQUENCE</scope>
    <source>
        <strain evidence="1">UW-1</strain>
    </source>
</reference>
<organism evidence="1">
    <name type="scientific">Accumulibacter regalis</name>
    <dbReference type="NCBI Taxonomy" id="522306"/>
    <lineage>
        <taxon>Bacteria</taxon>
        <taxon>Pseudomonadati</taxon>
        <taxon>Pseudomonadota</taxon>
        <taxon>Betaproteobacteria</taxon>
        <taxon>Candidatus Accumulibacter</taxon>
    </lineage>
</organism>
<sequence>MKVLMVVEGDDCALRIEPENEEGRALLARFGVKGVFETRLGPVPAESGGVKDLIECYEGTPAELD</sequence>
<reference evidence="1" key="2">
    <citation type="submission" date="2009-09" db="EMBL/GenBank/DDBJ databases">
        <title>Complete sequence of chromosome of Candidatus Accumulibacter phosphatis clade IIA str. UW-1.</title>
        <authorList>
            <consortium name="US DOE Joint Genome Institute"/>
            <person name="Martin H.G."/>
            <person name="Ivanova N."/>
            <person name="Kunin V."/>
            <person name="Warnecke F."/>
            <person name="Barry K."/>
            <person name="He S."/>
            <person name="Salamov A."/>
            <person name="Szeto E."/>
            <person name="Dalin E."/>
            <person name="Pangilinan J.L."/>
            <person name="Lapidus A."/>
            <person name="Lowry S."/>
            <person name="Kyrpides N.C."/>
            <person name="McMahon K.D."/>
            <person name="Hugenholtz P."/>
        </authorList>
    </citation>
    <scope>NUCLEOTIDE SEQUENCE [LARGE SCALE GENOMIC DNA]</scope>
    <source>
        <strain evidence="1">UW-1</strain>
    </source>
</reference>
<dbReference type="KEGG" id="app:CAP2UW1_4191"/>
<protein>
    <submittedName>
        <fullName evidence="1">Uncharacterized protein</fullName>
    </submittedName>
</protein>
<dbReference type="STRING" id="522306.CAP2UW1_4191"/>
<dbReference type="OrthoDB" id="9906511at2"/>